<comment type="similarity">
    <text evidence="2">Belongs to the NUP186/NUP192/NUP205 family.</text>
</comment>
<evidence type="ECO:0000256" key="5">
    <source>
        <dbReference type="SAM" id="Coils"/>
    </source>
</evidence>
<reference evidence="7" key="1">
    <citation type="submission" date="2025-08" db="UniProtKB">
        <authorList>
            <consortium name="RefSeq"/>
        </authorList>
    </citation>
    <scope>IDENTIFICATION</scope>
</reference>
<dbReference type="PANTHER" id="PTHR31344">
    <property type="entry name" value="NUCLEAR PORE COMPLEX PROTEIN NUP205"/>
    <property type="match status" value="1"/>
</dbReference>
<evidence type="ECO:0000256" key="1">
    <source>
        <dbReference type="ARBA" id="ARBA00004123"/>
    </source>
</evidence>
<evidence type="ECO:0000256" key="3">
    <source>
        <dbReference type="ARBA" id="ARBA00022448"/>
    </source>
</evidence>
<evidence type="ECO:0000313" key="6">
    <source>
        <dbReference type="Proteomes" id="UP001652625"/>
    </source>
</evidence>
<organism evidence="6 7">
    <name type="scientific">Hydra vulgaris</name>
    <name type="common">Hydra</name>
    <name type="synonym">Hydra attenuata</name>
    <dbReference type="NCBI Taxonomy" id="6087"/>
    <lineage>
        <taxon>Eukaryota</taxon>
        <taxon>Metazoa</taxon>
        <taxon>Cnidaria</taxon>
        <taxon>Hydrozoa</taxon>
        <taxon>Hydroidolina</taxon>
        <taxon>Anthoathecata</taxon>
        <taxon>Aplanulata</taxon>
        <taxon>Hydridae</taxon>
        <taxon>Hydra</taxon>
    </lineage>
</organism>
<dbReference type="PANTHER" id="PTHR31344:SF0">
    <property type="entry name" value="NUCLEAR PORE COMPLEX PROTEIN NUP205"/>
    <property type="match status" value="1"/>
</dbReference>
<evidence type="ECO:0000313" key="7">
    <source>
        <dbReference type="RefSeq" id="XP_065669875.1"/>
    </source>
</evidence>
<evidence type="ECO:0000256" key="4">
    <source>
        <dbReference type="ARBA" id="ARBA00023242"/>
    </source>
</evidence>
<sequence>MWSSKEILHICESAIVYKQSEIYAELDEVLTKYKPIFLTLLKDQEKDSCHREKLKKANKEGIQIDSHVSLIKLQEAMIQDAFLLSDGLQLNEFTCVELLLAGEQQASNFPGMSTNLVAALLYHDGRKSLLSALKLLLTARPGVTWTLELDDRIVELIDKFTSQIIENGLVTKLLQLLQDISLPNELKKLESARALSDGKHKKQIIELIEEQQLLLGDCLFIVAKQNTLPVDDCVSLLNYLKIAKPNTPDGSLDFVTARVLLALLSSFNCDIMDLAVENIGNEQYEDLPYFKDKLFFQSFNQTLCRPDIQYWQTPGIKSTIILCWAIFLRACSAHPHFASFADIFEEDEVLLDLGIEGDGFNFIRKSIIQSRNFHEEEYFLKTVHSFVTSFIVKFPLKIKDIRNHGDENARIIQAHLYEGIEPPQGLRHDFKDFMLLVSALYSKDPLQLELCCEYWIPPEPLGGMFSPKPLKKNLQAIDERKLMLNKFVQHAGDVLLQPLYIPYIDMLTSLSNNEEAASYCFRLLTSSRSTERSSFCIVSWDHFFLSLKQYYLSLRQVIEASDHRVHLHRHQEISPDELAGLESIIKLIKIVAEKNENVRIAFCENQTWLPVASLLGLVCCPIPANLKGLLLETLAAFSKTPEIAASIWQSLEASQVLQTNTCTQKSGIAVEIQEIESRNETYPETRGFMKLLDQLTNITIPQTLGAGHRTPGFDPYLVFLVDSVFLKFKTRAYKDLNEKWDICSEVLQLFVKILQDYDPLPEHFQDTHVLIQGVNFGKASKPPGYQLLSSLLNYSPMLRMVFSVIDDVLELLKTVSSSSCLKGVLESAVGSCLLLLESVFEKQALFTDLVRQNGSSLLLSSLDDLLLSVNPRTGAPDYLLIIARFLTTNNLKTSVVLSAIRILKYACDGLRVQKEIVSIFSKDELGARELLVGFSEQLEIDDPEVVDELKDENTNIQDLIRQEVIQLLISTIKQPSHNLAQFLLGFEIHIPVSKTNLQDAGVKGFPKTCFHAIITILNKTTSMSYTPKFKELLYHILYLMCSHQEMGLPTRRYLRTSLNFFVRHSSVLPFLKNEIDVDQIKFIRLANQQSWLLKALAIEIKVIAASHARSSLQQLIAVLFNDSCSNDCTSASASNYANYPDITQNDTGQSFMGPSFKLNAESKSLILSLLSSLSFVQDYPPNISLNFFDYSAVEQLFINCEETDEVTSLCNVKKLYKVLMAEINNSQITTGQRYELLNEVKLVIKHAVDRNLVRESFLAKTNSFDAWRQVVEVIFAVCPDDILSLNDKQTILVTLLKELFLQLNNTEHLPELTSPITGTILSLMANLWLLFAQFERVSSKNYPFMSSISGLLPSIISAITSAKQARMRANLYGAFLYYVQIGNMQNSVAAGVVEDIFSKQSKEGWETVAAKELVKYGDMFFEVVAKDTCQGSCISRMMSMSVLDVVASLDWQRRYLSIMSSRGYLRALVDQLQEDDVDLLNILSLQPDSMKPLYMFQSKMTLLAKIGLTDVGAQSLIQVGVLSRLSECQFLDYHIDKLTMMATSSLAYSNNQDPFLPTLIERYSSIFIAVSQLLLAFLSSLGVRHRIATKQIQNLIINHEEAFLNILHHGCENISKKSCQLLSMVISIMSLLVLNENSDDSWEILGDEQRHWRMFMNRVQRLMFVMLRKFSYTHFSKQVEMVLEVDREGAFSPINVNHVEVQNTLLQIRSRIFTFFKNIVASKGLSGPYSRIIFSPSLTDTHLLETRFSSGKSVNYKQLPSLHLLLTELKGCPEQLKQCVEANNILKRKVNSVSDMTNDEINEILSQEPDTDRLPFHQRKAVVYQILEKLLMLREEQASYLTYILEHVVYILWRHLDYFYIHCIPNDDFFLDDANFLKSNYSSHARKLTEGSFSSTVLSDLSKVDQTKDSINTELKIKKEDLLELKCEASKLLNEQLWSKVLDFDQLQGRPHSFLSALVRRIQSLIQLNM</sequence>
<proteinExistence type="inferred from homology"/>
<keyword evidence="5" id="KW-0175">Coiled coil</keyword>
<dbReference type="Proteomes" id="UP001652625">
    <property type="component" value="Chromosome 12"/>
</dbReference>
<dbReference type="GeneID" id="100215492"/>
<dbReference type="RefSeq" id="XP_065669875.1">
    <property type="nucleotide sequence ID" value="XM_065813803.1"/>
</dbReference>
<dbReference type="InterPro" id="IPR021827">
    <property type="entry name" value="Nup186/Nup192/Nup205"/>
</dbReference>
<evidence type="ECO:0000256" key="2">
    <source>
        <dbReference type="ARBA" id="ARBA00005892"/>
    </source>
</evidence>
<keyword evidence="6" id="KW-1185">Reference proteome</keyword>
<accession>A0ABM4D6D7</accession>
<keyword evidence="4" id="KW-0539">Nucleus</keyword>
<comment type="subcellular location">
    <subcellularLocation>
        <location evidence="1">Nucleus</location>
    </subcellularLocation>
</comment>
<name>A0ABM4D6D7_HYDVU</name>
<dbReference type="Pfam" id="PF11894">
    <property type="entry name" value="Nup192"/>
    <property type="match status" value="1"/>
</dbReference>
<keyword evidence="3" id="KW-0813">Transport</keyword>
<protein>
    <submittedName>
        <fullName evidence="7">Nuclear pore complex protein Nup205 isoform X2</fullName>
    </submittedName>
</protein>
<feature type="coiled-coil region" evidence="5">
    <location>
        <begin position="1908"/>
        <end position="1935"/>
    </location>
</feature>
<gene>
    <name evidence="7" type="primary">LOC100215492</name>
</gene>